<dbReference type="Proteomes" id="UP000198440">
    <property type="component" value="Unassembled WGS sequence"/>
</dbReference>
<reference evidence="2 3" key="1">
    <citation type="submission" date="2017-06" db="EMBL/GenBank/DDBJ databases">
        <authorList>
            <person name="Kim H.J."/>
            <person name="Triplett B.A."/>
        </authorList>
    </citation>
    <scope>NUCLEOTIDE SEQUENCE [LARGE SCALE GENOMIC DNA]</scope>
    <source>
        <strain evidence="2 3">DSM 11445</strain>
    </source>
</reference>
<sequence length="76" mass="8449">MADLVTGLMALATLIAGLAILLWRAKGRGVAEEQTRQALRDRDDAEATKRRMKDATADLGSDPNVLRDWLRTRGRE</sequence>
<proteinExistence type="predicted"/>
<feature type="compositionally biased region" description="Basic and acidic residues" evidence="1">
    <location>
        <begin position="36"/>
        <end position="56"/>
    </location>
</feature>
<dbReference type="AlphaFoldDB" id="A0A239JIS4"/>
<accession>A0A239JIS4</accession>
<feature type="region of interest" description="Disordered" evidence="1">
    <location>
        <begin position="36"/>
        <end position="61"/>
    </location>
</feature>
<dbReference type="OrthoDB" id="9857932at2"/>
<name>A0A239JIS4_9RHOB</name>
<evidence type="ECO:0000256" key="1">
    <source>
        <dbReference type="SAM" id="MobiDB-lite"/>
    </source>
</evidence>
<organism evidence="2 3">
    <name type="scientific">Antarctobacter heliothermus</name>
    <dbReference type="NCBI Taxonomy" id="74033"/>
    <lineage>
        <taxon>Bacteria</taxon>
        <taxon>Pseudomonadati</taxon>
        <taxon>Pseudomonadota</taxon>
        <taxon>Alphaproteobacteria</taxon>
        <taxon>Rhodobacterales</taxon>
        <taxon>Roseobacteraceae</taxon>
        <taxon>Antarctobacter</taxon>
    </lineage>
</organism>
<evidence type="ECO:0000313" key="3">
    <source>
        <dbReference type="Proteomes" id="UP000198440"/>
    </source>
</evidence>
<dbReference type="EMBL" id="FZON01000053">
    <property type="protein sequence ID" value="SNT05791.1"/>
    <property type="molecule type" value="Genomic_DNA"/>
</dbReference>
<gene>
    <name evidence="2" type="ORF">SAMN04488078_10537</name>
</gene>
<evidence type="ECO:0000313" key="2">
    <source>
        <dbReference type="EMBL" id="SNT05791.1"/>
    </source>
</evidence>
<dbReference type="RefSeq" id="WP_089279687.1">
    <property type="nucleotide sequence ID" value="NZ_FZON01000053.1"/>
</dbReference>
<protein>
    <submittedName>
        <fullName evidence="2">Uncharacterized protein</fullName>
    </submittedName>
</protein>